<evidence type="ECO:0000256" key="1">
    <source>
        <dbReference type="SAM" id="MobiDB-lite"/>
    </source>
</evidence>
<feature type="compositionally biased region" description="Polar residues" evidence="1">
    <location>
        <begin position="251"/>
        <end position="264"/>
    </location>
</feature>
<feature type="region of interest" description="Disordered" evidence="1">
    <location>
        <begin position="86"/>
        <end position="320"/>
    </location>
</feature>
<proteinExistence type="predicted"/>
<reference evidence="3" key="1">
    <citation type="journal article" date="2014" name="Proc. Natl. Acad. Sci. U.S.A.">
        <title>Extensive sampling of basidiomycete genomes demonstrates inadequacy of the white-rot/brown-rot paradigm for wood decay fungi.</title>
        <authorList>
            <person name="Riley R."/>
            <person name="Salamov A.A."/>
            <person name="Brown D.W."/>
            <person name="Nagy L.G."/>
            <person name="Floudas D."/>
            <person name="Held B.W."/>
            <person name="Levasseur A."/>
            <person name="Lombard V."/>
            <person name="Morin E."/>
            <person name="Otillar R."/>
            <person name="Lindquist E.A."/>
            <person name="Sun H."/>
            <person name="LaButti K.M."/>
            <person name="Schmutz J."/>
            <person name="Jabbour D."/>
            <person name="Luo H."/>
            <person name="Baker S.E."/>
            <person name="Pisabarro A.G."/>
            <person name="Walton J.D."/>
            <person name="Blanchette R.A."/>
            <person name="Henrissat B."/>
            <person name="Martin F."/>
            <person name="Cullen D."/>
            <person name="Hibbett D.S."/>
            <person name="Grigoriev I.V."/>
        </authorList>
    </citation>
    <scope>NUCLEOTIDE SEQUENCE [LARGE SCALE GENOMIC DNA]</scope>
    <source>
        <strain evidence="3">CBS 339.88</strain>
    </source>
</reference>
<organism evidence="2 3">
    <name type="scientific">Galerina marginata (strain CBS 339.88)</name>
    <dbReference type="NCBI Taxonomy" id="685588"/>
    <lineage>
        <taxon>Eukaryota</taxon>
        <taxon>Fungi</taxon>
        <taxon>Dikarya</taxon>
        <taxon>Basidiomycota</taxon>
        <taxon>Agaricomycotina</taxon>
        <taxon>Agaricomycetes</taxon>
        <taxon>Agaricomycetidae</taxon>
        <taxon>Agaricales</taxon>
        <taxon>Agaricineae</taxon>
        <taxon>Strophariaceae</taxon>
        <taxon>Galerina</taxon>
    </lineage>
</organism>
<feature type="compositionally biased region" description="Pro residues" evidence="1">
    <location>
        <begin position="114"/>
        <end position="123"/>
    </location>
</feature>
<feature type="compositionally biased region" description="Basic and acidic residues" evidence="1">
    <location>
        <begin position="204"/>
        <end position="217"/>
    </location>
</feature>
<dbReference type="HOGENOM" id="CLU_067146_0_0_1"/>
<dbReference type="AlphaFoldDB" id="A0A067SC10"/>
<feature type="compositionally biased region" description="Polar residues" evidence="1">
    <location>
        <begin position="281"/>
        <end position="303"/>
    </location>
</feature>
<sequence length="320" mass="34370">MKIPARHRLRRARWVGVGARRRQQDRASKRGSCATVAKIPGALRACSAFLRQPYALQRLRTPSKLLFPPPPPPSSKHQRPQWTILTMPTPIRPTPPHPTQALHSPLPRAKYSPQPSPAPPAPAPAATSTAPAPPPAPEASAPAAPATSPSIPPIQYTAQTGGRPRPSKIQIPHPSRSSAPAARHSKCRRVAVVVDRDDEDEADDRNLPRREREDGLRECWLAASILSPSPPPPPLPRLSSSPKPAEHHTVQKTNTQSAHGTSSTGRRKRRRLPPADGGANTVENAESQTGPNRGSGRTASQRMMFSRSGGAGTGVEVVIT</sequence>
<feature type="compositionally biased region" description="Low complexity" evidence="1">
    <location>
        <begin position="172"/>
        <end position="182"/>
    </location>
</feature>
<gene>
    <name evidence="2" type="ORF">GALMADRAFT_148794</name>
</gene>
<keyword evidence="3" id="KW-1185">Reference proteome</keyword>
<feature type="compositionally biased region" description="Low complexity" evidence="1">
    <location>
        <begin position="138"/>
        <end position="149"/>
    </location>
</feature>
<accession>A0A067SC10</accession>
<evidence type="ECO:0000313" key="3">
    <source>
        <dbReference type="Proteomes" id="UP000027222"/>
    </source>
</evidence>
<protein>
    <submittedName>
        <fullName evidence="2">Uncharacterized protein</fullName>
    </submittedName>
</protein>
<name>A0A067SC10_GALM3</name>
<dbReference type="Proteomes" id="UP000027222">
    <property type="component" value="Unassembled WGS sequence"/>
</dbReference>
<dbReference type="EMBL" id="KL142458">
    <property type="protein sequence ID" value="KDR65314.1"/>
    <property type="molecule type" value="Genomic_DNA"/>
</dbReference>
<evidence type="ECO:0000313" key="2">
    <source>
        <dbReference type="EMBL" id="KDR65314.1"/>
    </source>
</evidence>